<comment type="caution">
    <text evidence="1">The sequence shown here is derived from an EMBL/GenBank/DDBJ whole genome shotgun (WGS) entry which is preliminary data.</text>
</comment>
<evidence type="ECO:0000313" key="1">
    <source>
        <dbReference type="EMBL" id="GBM90360.1"/>
    </source>
</evidence>
<evidence type="ECO:0000313" key="2">
    <source>
        <dbReference type="Proteomes" id="UP000499080"/>
    </source>
</evidence>
<name>A0A4Y2JJS9_ARAVE</name>
<accession>A0A4Y2JJS9</accession>
<gene>
    <name evidence="1" type="ORF">AVEN_176467_1</name>
</gene>
<dbReference type="Proteomes" id="UP000499080">
    <property type="component" value="Unassembled WGS sequence"/>
</dbReference>
<keyword evidence="2" id="KW-1185">Reference proteome</keyword>
<protein>
    <submittedName>
        <fullName evidence="1">Uncharacterized protein</fullName>
    </submittedName>
</protein>
<dbReference type="EMBL" id="BGPR01003613">
    <property type="protein sequence ID" value="GBM90360.1"/>
    <property type="molecule type" value="Genomic_DNA"/>
</dbReference>
<organism evidence="1 2">
    <name type="scientific">Araneus ventricosus</name>
    <name type="common">Orbweaver spider</name>
    <name type="synonym">Epeira ventricosa</name>
    <dbReference type="NCBI Taxonomy" id="182803"/>
    <lineage>
        <taxon>Eukaryota</taxon>
        <taxon>Metazoa</taxon>
        <taxon>Ecdysozoa</taxon>
        <taxon>Arthropoda</taxon>
        <taxon>Chelicerata</taxon>
        <taxon>Arachnida</taxon>
        <taxon>Araneae</taxon>
        <taxon>Araneomorphae</taxon>
        <taxon>Entelegynae</taxon>
        <taxon>Araneoidea</taxon>
        <taxon>Araneidae</taxon>
        <taxon>Araneus</taxon>
    </lineage>
</organism>
<dbReference type="AlphaFoldDB" id="A0A4Y2JJS9"/>
<reference evidence="1 2" key="1">
    <citation type="journal article" date="2019" name="Sci. Rep.">
        <title>Orb-weaving spider Araneus ventricosus genome elucidates the spidroin gene catalogue.</title>
        <authorList>
            <person name="Kono N."/>
            <person name="Nakamura H."/>
            <person name="Ohtoshi R."/>
            <person name="Moran D.A.P."/>
            <person name="Shinohara A."/>
            <person name="Yoshida Y."/>
            <person name="Fujiwara M."/>
            <person name="Mori M."/>
            <person name="Tomita M."/>
            <person name="Arakawa K."/>
        </authorList>
    </citation>
    <scope>NUCLEOTIDE SEQUENCE [LARGE SCALE GENOMIC DNA]</scope>
</reference>
<proteinExistence type="predicted"/>
<sequence length="156" mass="17024">MRSGRLDIQSIPVSITPFRLPGRKSGGSMYCLTATRDTLDTIHAFGGRYGNGIFHCILGVKGRAVSHLAQIEQEEVQFLFVLRSKTNSSPDGSALRLPNVVVHFISGCLLSSTRLFEATLLRVSLMAVGQYVCVGRRFGLRGSPRQLEKEEIGGSV</sequence>